<evidence type="ECO:0000313" key="9">
    <source>
        <dbReference type="EMBL" id="QHT67362.1"/>
    </source>
</evidence>
<evidence type="ECO:0000256" key="1">
    <source>
        <dbReference type="ARBA" id="ARBA00004651"/>
    </source>
</evidence>
<feature type="transmembrane region" description="Helical" evidence="6">
    <location>
        <begin position="786"/>
        <end position="808"/>
    </location>
</feature>
<feature type="transmembrane region" description="Helical" evidence="6">
    <location>
        <begin position="21"/>
        <end position="41"/>
    </location>
</feature>
<feature type="transmembrane region" description="Helical" evidence="6">
    <location>
        <begin position="444"/>
        <end position="464"/>
    </location>
</feature>
<reference evidence="9 10" key="1">
    <citation type="submission" date="2020-01" db="EMBL/GenBank/DDBJ databases">
        <authorList>
            <person name="Kim M.K."/>
        </authorList>
    </citation>
    <scope>NUCLEOTIDE SEQUENCE [LARGE SCALE GENOMIC DNA]</scope>
    <source>
        <strain evidence="9 10">172606-1</strain>
    </source>
</reference>
<dbReference type="Pfam" id="PF12704">
    <property type="entry name" value="MacB_PCD"/>
    <property type="match status" value="2"/>
</dbReference>
<dbReference type="Proteomes" id="UP000480178">
    <property type="component" value="Chromosome"/>
</dbReference>
<dbReference type="PANTHER" id="PTHR30572:SF18">
    <property type="entry name" value="ABC-TYPE MACROLIDE FAMILY EXPORT SYSTEM PERMEASE COMPONENT 2"/>
    <property type="match status" value="1"/>
</dbReference>
<evidence type="ECO:0000259" key="7">
    <source>
        <dbReference type="Pfam" id="PF02687"/>
    </source>
</evidence>
<evidence type="ECO:0000256" key="4">
    <source>
        <dbReference type="ARBA" id="ARBA00022989"/>
    </source>
</evidence>
<evidence type="ECO:0000256" key="3">
    <source>
        <dbReference type="ARBA" id="ARBA00022692"/>
    </source>
</evidence>
<dbReference type="RefSeq" id="WP_162443394.1">
    <property type="nucleotide sequence ID" value="NZ_CP048222.1"/>
</dbReference>
<dbReference type="Pfam" id="PF02687">
    <property type="entry name" value="FtsX"/>
    <property type="match status" value="2"/>
</dbReference>
<feature type="domain" description="ABC3 transporter permease C-terminal" evidence="7">
    <location>
        <begin position="703"/>
        <end position="816"/>
    </location>
</feature>
<sequence>MLFHYVKLAFRLLVRNPRFSLINTLGLATGFAAFLILWPYAQEELHTDQFHKDYDQIARLGSRVQLTVDGKNWTEWTTAGCFWGGATMIKNRFSEVIDLTRLVPQKAFKKEVQGSDPKVLISLRKENDQKVFFSEKTVAYAEANFFRFFSFPLALGSADQILARPATVALSETVAKKYFASANPMDKVIYLNDSLPFRVSGVFKDLPKNTHFQLDILLSTAGIQSIDVFNWDLYRDWGSYSYVKVKDGNFTALETKLKASSKELFGPLFGAQAHPSYLVDPLTQLSFINRFDYAFKVKSRQPLVLLNVIAFVILGMAWINYVSLSIHQLRKRLSEIGTRKVVGASAKHLALQFLVEAALLNGISFLLALTLVQLSNTGVERWFGIYLISWADLPASSVTLIGLVLLGGMLITGLYPVWIALAYKPLQLLRKLKTYRSPRWVNGVVTLQYTCAIVLLIWITAVYAQINFILNKDLGIDKQAVVVVDSPIRRSPAFERELRTFLHQVRTLPGVGDVTFSVSVMGDDVRSQDVRKNRTAMVVPLDNSGGVDEHFIPLYHIQLLAGRNFGPDQPADQKTVLLSETAVKRMGYRRIQEALGSTIFLPGEVAVEVIGIYRDYEFRPLLNGVREEGRGSILTYKRNPVAYMTPEKISVKINTKAYQATIEGLKNTYTASFGDSLFEWRFLEEHLEKQYVGEQLARNQIALFTVIAIFIACLGLLGMITNKADQKIKEIGIRKIVGAKPHHIAKLLLKATLIQVVVSTLVGIPLAKYLIKEYLETFSERVSLLWWHYGFALLILLLLMFGTIISVLRKAANRNPAEALRYE</sequence>
<feature type="transmembrane region" description="Helical" evidence="6">
    <location>
        <begin position="395"/>
        <end position="423"/>
    </location>
</feature>
<feature type="transmembrane region" description="Helical" evidence="6">
    <location>
        <begin position="747"/>
        <end position="766"/>
    </location>
</feature>
<keyword evidence="2" id="KW-1003">Cell membrane</keyword>
<proteinExistence type="predicted"/>
<dbReference type="PANTHER" id="PTHR30572">
    <property type="entry name" value="MEMBRANE COMPONENT OF TRANSPORTER-RELATED"/>
    <property type="match status" value="1"/>
</dbReference>
<dbReference type="InterPro" id="IPR003838">
    <property type="entry name" value="ABC3_permease_C"/>
</dbReference>
<protein>
    <submittedName>
        <fullName evidence="9">FtsX-like permease family protein</fullName>
    </submittedName>
</protein>
<feature type="transmembrane region" description="Helical" evidence="6">
    <location>
        <begin position="701"/>
        <end position="720"/>
    </location>
</feature>
<keyword evidence="4 6" id="KW-1133">Transmembrane helix</keyword>
<evidence type="ECO:0000313" key="10">
    <source>
        <dbReference type="Proteomes" id="UP000480178"/>
    </source>
</evidence>
<feature type="transmembrane region" description="Helical" evidence="6">
    <location>
        <begin position="349"/>
        <end position="375"/>
    </location>
</feature>
<dbReference type="AlphaFoldDB" id="A0A6C0GI50"/>
<evidence type="ECO:0000259" key="8">
    <source>
        <dbReference type="Pfam" id="PF12704"/>
    </source>
</evidence>
<dbReference type="EMBL" id="CP048222">
    <property type="protein sequence ID" value="QHT67362.1"/>
    <property type="molecule type" value="Genomic_DNA"/>
</dbReference>
<evidence type="ECO:0000256" key="2">
    <source>
        <dbReference type="ARBA" id="ARBA00022475"/>
    </source>
</evidence>
<gene>
    <name evidence="9" type="ORF">GXP67_12315</name>
</gene>
<accession>A0A6C0GI50</accession>
<evidence type="ECO:0000256" key="5">
    <source>
        <dbReference type="ARBA" id="ARBA00023136"/>
    </source>
</evidence>
<keyword evidence="3 6" id="KW-0812">Transmembrane</keyword>
<dbReference type="InterPro" id="IPR050250">
    <property type="entry name" value="Macrolide_Exporter_MacB"/>
</dbReference>
<organism evidence="9 10">
    <name type="scientific">Rhodocytophaga rosea</name>
    <dbReference type="NCBI Taxonomy" id="2704465"/>
    <lineage>
        <taxon>Bacteria</taxon>
        <taxon>Pseudomonadati</taxon>
        <taxon>Bacteroidota</taxon>
        <taxon>Cytophagia</taxon>
        <taxon>Cytophagales</taxon>
        <taxon>Rhodocytophagaceae</taxon>
        <taxon>Rhodocytophaga</taxon>
    </lineage>
</organism>
<feature type="transmembrane region" description="Helical" evidence="6">
    <location>
        <begin position="303"/>
        <end position="324"/>
    </location>
</feature>
<name>A0A6C0GI50_9BACT</name>
<feature type="domain" description="MacB-like periplasmic core" evidence="8">
    <location>
        <begin position="451"/>
        <end position="617"/>
    </location>
</feature>
<keyword evidence="5 6" id="KW-0472">Membrane</keyword>
<feature type="domain" description="MacB-like periplasmic core" evidence="8">
    <location>
        <begin position="20"/>
        <end position="249"/>
    </location>
</feature>
<dbReference type="KEGG" id="rhoz:GXP67_12315"/>
<comment type="subcellular location">
    <subcellularLocation>
        <location evidence="1">Cell membrane</location>
        <topology evidence="1">Multi-pass membrane protein</topology>
    </subcellularLocation>
</comment>
<dbReference type="InterPro" id="IPR025857">
    <property type="entry name" value="MacB_PCD"/>
</dbReference>
<feature type="domain" description="ABC3 transporter permease C-terminal" evidence="7">
    <location>
        <begin position="307"/>
        <end position="411"/>
    </location>
</feature>
<dbReference type="GO" id="GO:0022857">
    <property type="term" value="F:transmembrane transporter activity"/>
    <property type="evidence" value="ECO:0007669"/>
    <property type="project" value="TreeGrafter"/>
</dbReference>
<keyword evidence="10" id="KW-1185">Reference proteome</keyword>
<dbReference type="GO" id="GO:0005886">
    <property type="term" value="C:plasma membrane"/>
    <property type="evidence" value="ECO:0007669"/>
    <property type="project" value="UniProtKB-SubCell"/>
</dbReference>
<evidence type="ECO:0000256" key="6">
    <source>
        <dbReference type="SAM" id="Phobius"/>
    </source>
</evidence>